<dbReference type="InterPro" id="IPR020568">
    <property type="entry name" value="Ribosomal_Su5_D2-typ_SF"/>
</dbReference>
<dbReference type="EMBL" id="DQVE01000011">
    <property type="protein sequence ID" value="HIP97943.1"/>
    <property type="molecule type" value="Genomic_DNA"/>
</dbReference>
<dbReference type="Pfam" id="PF01119">
    <property type="entry name" value="DNA_mis_repair"/>
    <property type="match status" value="1"/>
</dbReference>
<dbReference type="GO" id="GO:0032300">
    <property type="term" value="C:mismatch repair complex"/>
    <property type="evidence" value="ECO:0007669"/>
    <property type="project" value="InterPro"/>
</dbReference>
<dbReference type="GO" id="GO:0006298">
    <property type="term" value="P:mismatch repair"/>
    <property type="evidence" value="ECO:0007669"/>
    <property type="project" value="InterPro"/>
</dbReference>
<sequence length="431" mass="49079">MGEVKVLPPEVRKLIAAGEVIERPANVVKELVENSLDAQAKSVYVETLQGGKRLIEVRDNGKGILKEDLPKVILEGATSKIEKAEDLFSVKTLGFRGEALSSIAEVSRITVTSRHFSQDRGYQLLARGGKAEYLREVAHPVGTTVVVEELFFNLPVRLKFLKSAKTERKHITETVVTYALANPQVAFTLIQEGKRVLELKPSSVEERILEIFKLEYPPFRVQAQNELGKAEIFYYTNFRSNKFFIFLNGRPIFNRELQTYLKNKLGYKTLAVLFLEIPPYLVDVNVHPRKEEVRFLQQRKVLNLLGKLFGEEKTPLPPLEMLKNSTETEYLQPPQFEILGQVEETLIVAYRKGFIYFFDQHLLDEVVNFALTGDETKACKSSIKAGDKLSKKQMEELLSRWEALGLPQICPHGRPIFFKISVGEILKKLGR</sequence>
<dbReference type="Gene3D" id="3.30.230.10">
    <property type="match status" value="1"/>
</dbReference>
<dbReference type="InterPro" id="IPR036890">
    <property type="entry name" value="HATPase_C_sf"/>
</dbReference>
<dbReference type="SMART" id="SM01340">
    <property type="entry name" value="DNA_mis_repair"/>
    <property type="match status" value="1"/>
</dbReference>
<dbReference type="PANTHER" id="PTHR10073">
    <property type="entry name" value="DNA MISMATCH REPAIR PROTEIN MLH, PMS, MUTL"/>
    <property type="match status" value="1"/>
</dbReference>
<dbReference type="Gene3D" id="3.30.1540.20">
    <property type="entry name" value="MutL, C-terminal domain, dimerisation subdomain"/>
    <property type="match status" value="1"/>
</dbReference>
<dbReference type="Gene3D" id="3.30.565.10">
    <property type="entry name" value="Histidine kinase-like ATPase, C-terminal domain"/>
    <property type="match status" value="1"/>
</dbReference>
<dbReference type="SUPFAM" id="SSF118116">
    <property type="entry name" value="DNA mismatch repair protein MutL"/>
    <property type="match status" value="1"/>
</dbReference>
<dbReference type="InterPro" id="IPR014721">
    <property type="entry name" value="Ribsml_uS5_D2-typ_fold_subgr"/>
</dbReference>
<keyword evidence="6" id="KW-0540">Nuclease</keyword>
<reference evidence="6" key="1">
    <citation type="journal article" date="2020" name="ISME J.">
        <title>Gammaproteobacteria mediating utilization of methyl-, sulfur- and petroleum organic compounds in deep ocean hydrothermal plumes.</title>
        <authorList>
            <person name="Zhou Z."/>
            <person name="Liu Y."/>
            <person name="Pan J."/>
            <person name="Cron B.R."/>
            <person name="Toner B.M."/>
            <person name="Anantharaman K."/>
            <person name="Breier J.A."/>
            <person name="Dick G.J."/>
            <person name="Li M."/>
        </authorList>
    </citation>
    <scope>NUCLEOTIDE SEQUENCE</scope>
    <source>
        <strain evidence="6">SZUA-1501</strain>
    </source>
</reference>
<protein>
    <recommendedName>
        <fullName evidence="2">DNA mismatch repair protein MutL</fullName>
    </recommendedName>
</protein>
<evidence type="ECO:0000256" key="1">
    <source>
        <dbReference type="ARBA" id="ARBA00006082"/>
    </source>
</evidence>
<evidence type="ECO:0000259" key="5">
    <source>
        <dbReference type="SMART" id="SM01340"/>
    </source>
</evidence>
<dbReference type="SUPFAM" id="SSF55874">
    <property type="entry name" value="ATPase domain of HSP90 chaperone/DNA topoisomerase II/histidine kinase"/>
    <property type="match status" value="1"/>
</dbReference>
<gene>
    <name evidence="6" type="primary">mutL</name>
    <name evidence="6" type="ORF">EYH37_01055</name>
</gene>
<dbReference type="PROSITE" id="PS00058">
    <property type="entry name" value="DNA_MISMATCH_REPAIR_1"/>
    <property type="match status" value="1"/>
</dbReference>
<dbReference type="InterPro" id="IPR038973">
    <property type="entry name" value="MutL/Mlh/Pms-like"/>
</dbReference>
<evidence type="ECO:0000256" key="3">
    <source>
        <dbReference type="ARBA" id="ARBA00022763"/>
    </source>
</evidence>
<keyword evidence="4" id="KW-0234">DNA repair</keyword>
<name>A0A9D1CFY7_AQUAO</name>
<dbReference type="Pfam" id="PF13589">
    <property type="entry name" value="HATPase_c_3"/>
    <property type="match status" value="1"/>
</dbReference>
<dbReference type="InterPro" id="IPR042120">
    <property type="entry name" value="MutL_C_dimsub"/>
</dbReference>
<accession>A0A9D1CFY7</accession>
<dbReference type="InterPro" id="IPR037198">
    <property type="entry name" value="MutL_C_sf"/>
</dbReference>
<evidence type="ECO:0000313" key="6">
    <source>
        <dbReference type="EMBL" id="HIP97943.1"/>
    </source>
</evidence>
<keyword evidence="6" id="KW-0255">Endonuclease</keyword>
<dbReference type="NCBIfam" id="TIGR00585">
    <property type="entry name" value="mutl"/>
    <property type="match status" value="1"/>
</dbReference>
<dbReference type="GO" id="GO:0030983">
    <property type="term" value="F:mismatched DNA binding"/>
    <property type="evidence" value="ECO:0007669"/>
    <property type="project" value="InterPro"/>
</dbReference>
<dbReference type="InterPro" id="IPR013507">
    <property type="entry name" value="DNA_mismatch_S5_2-like"/>
</dbReference>
<evidence type="ECO:0000256" key="2">
    <source>
        <dbReference type="ARBA" id="ARBA00021975"/>
    </source>
</evidence>
<evidence type="ECO:0000256" key="4">
    <source>
        <dbReference type="ARBA" id="ARBA00023204"/>
    </source>
</evidence>
<dbReference type="SUPFAM" id="SSF54211">
    <property type="entry name" value="Ribosomal protein S5 domain 2-like"/>
    <property type="match status" value="1"/>
</dbReference>
<dbReference type="FunFam" id="3.30.565.10:FF:000003">
    <property type="entry name" value="DNA mismatch repair endonuclease MutL"/>
    <property type="match status" value="1"/>
</dbReference>
<evidence type="ECO:0000313" key="7">
    <source>
        <dbReference type="Proteomes" id="UP000606463"/>
    </source>
</evidence>
<dbReference type="InterPro" id="IPR014762">
    <property type="entry name" value="DNA_mismatch_repair_CS"/>
</dbReference>
<dbReference type="Proteomes" id="UP000606463">
    <property type="component" value="Unassembled WGS sequence"/>
</dbReference>
<dbReference type="PANTHER" id="PTHR10073:SF12">
    <property type="entry name" value="DNA MISMATCH REPAIR PROTEIN MLH1"/>
    <property type="match status" value="1"/>
</dbReference>
<keyword evidence="3" id="KW-0227">DNA damage</keyword>
<organism evidence="6 7">
    <name type="scientific">Aquifex aeolicus</name>
    <dbReference type="NCBI Taxonomy" id="63363"/>
    <lineage>
        <taxon>Bacteria</taxon>
        <taxon>Pseudomonadati</taxon>
        <taxon>Aquificota</taxon>
        <taxon>Aquificia</taxon>
        <taxon>Aquificales</taxon>
        <taxon>Aquificaceae</taxon>
        <taxon>Aquifex</taxon>
    </lineage>
</organism>
<comment type="similarity">
    <text evidence="1">Belongs to the DNA mismatch repair MutL/HexB family.</text>
</comment>
<dbReference type="CDD" id="cd16926">
    <property type="entry name" value="HATPase_MutL-MLH-PMS-like"/>
    <property type="match status" value="1"/>
</dbReference>
<proteinExistence type="inferred from homology"/>
<dbReference type="GO" id="GO:0004519">
    <property type="term" value="F:endonuclease activity"/>
    <property type="evidence" value="ECO:0007669"/>
    <property type="project" value="UniProtKB-KW"/>
</dbReference>
<dbReference type="GO" id="GO:0005524">
    <property type="term" value="F:ATP binding"/>
    <property type="evidence" value="ECO:0007669"/>
    <property type="project" value="InterPro"/>
</dbReference>
<feature type="domain" description="DNA mismatch repair protein S5" evidence="5">
    <location>
        <begin position="196"/>
        <end position="310"/>
    </location>
</feature>
<dbReference type="InterPro" id="IPR002099">
    <property type="entry name" value="MutL/Mlh/PMS"/>
</dbReference>
<dbReference type="CDD" id="cd00782">
    <property type="entry name" value="MutL_Trans"/>
    <property type="match status" value="1"/>
</dbReference>
<comment type="caution">
    <text evidence="6">The sequence shown here is derived from an EMBL/GenBank/DDBJ whole genome shotgun (WGS) entry which is preliminary data.</text>
</comment>
<dbReference type="GO" id="GO:0016887">
    <property type="term" value="F:ATP hydrolysis activity"/>
    <property type="evidence" value="ECO:0007669"/>
    <property type="project" value="InterPro"/>
</dbReference>
<dbReference type="AlphaFoldDB" id="A0A9D1CFY7"/>
<dbReference type="GO" id="GO:0140664">
    <property type="term" value="F:ATP-dependent DNA damage sensor activity"/>
    <property type="evidence" value="ECO:0007669"/>
    <property type="project" value="InterPro"/>
</dbReference>
<keyword evidence="6" id="KW-0378">Hydrolase</keyword>